<name>A0AAV7Q742_PLEWA</name>
<evidence type="ECO:0000313" key="3">
    <source>
        <dbReference type="Proteomes" id="UP001066276"/>
    </source>
</evidence>
<accession>A0AAV7Q742</accession>
<protein>
    <submittedName>
        <fullName evidence="2">Uncharacterized protein</fullName>
    </submittedName>
</protein>
<organism evidence="2 3">
    <name type="scientific">Pleurodeles waltl</name>
    <name type="common">Iberian ribbed newt</name>
    <dbReference type="NCBI Taxonomy" id="8319"/>
    <lineage>
        <taxon>Eukaryota</taxon>
        <taxon>Metazoa</taxon>
        <taxon>Chordata</taxon>
        <taxon>Craniata</taxon>
        <taxon>Vertebrata</taxon>
        <taxon>Euteleostomi</taxon>
        <taxon>Amphibia</taxon>
        <taxon>Batrachia</taxon>
        <taxon>Caudata</taxon>
        <taxon>Salamandroidea</taxon>
        <taxon>Salamandridae</taxon>
        <taxon>Pleurodelinae</taxon>
        <taxon>Pleurodeles</taxon>
    </lineage>
</organism>
<sequence>MCRAGATQSTSQEKCSHASPLTRQLADDKGPPPSAKPPPPPDAPKTSGGLLPHPGAPPGMGLPGLPPTVEAHEMATCGSNHLRRRSSEPH</sequence>
<comment type="caution">
    <text evidence="2">The sequence shown here is derived from an EMBL/GenBank/DDBJ whole genome shotgun (WGS) entry which is preliminary data.</text>
</comment>
<evidence type="ECO:0000313" key="2">
    <source>
        <dbReference type="EMBL" id="KAJ1135399.1"/>
    </source>
</evidence>
<feature type="compositionally biased region" description="Low complexity" evidence="1">
    <location>
        <begin position="44"/>
        <end position="53"/>
    </location>
</feature>
<feature type="region of interest" description="Disordered" evidence="1">
    <location>
        <begin position="1"/>
        <end position="70"/>
    </location>
</feature>
<reference evidence="2" key="1">
    <citation type="journal article" date="2022" name="bioRxiv">
        <title>Sequencing and chromosome-scale assembly of the giantPleurodeles waltlgenome.</title>
        <authorList>
            <person name="Brown T."/>
            <person name="Elewa A."/>
            <person name="Iarovenko S."/>
            <person name="Subramanian E."/>
            <person name="Araus A.J."/>
            <person name="Petzold A."/>
            <person name="Susuki M."/>
            <person name="Suzuki K.-i.T."/>
            <person name="Hayashi T."/>
            <person name="Toyoda A."/>
            <person name="Oliveira C."/>
            <person name="Osipova E."/>
            <person name="Leigh N.D."/>
            <person name="Simon A."/>
            <person name="Yun M.H."/>
        </authorList>
    </citation>
    <scope>NUCLEOTIDE SEQUENCE</scope>
    <source>
        <strain evidence="2">20211129_DDA</strain>
        <tissue evidence="2">Liver</tissue>
    </source>
</reference>
<dbReference type="Proteomes" id="UP001066276">
    <property type="component" value="Chromosome 6"/>
</dbReference>
<gene>
    <name evidence="2" type="ORF">NDU88_001839</name>
</gene>
<keyword evidence="3" id="KW-1185">Reference proteome</keyword>
<feature type="compositionally biased region" description="Polar residues" evidence="1">
    <location>
        <begin position="1"/>
        <end position="13"/>
    </location>
</feature>
<dbReference type="EMBL" id="JANPWB010000010">
    <property type="protein sequence ID" value="KAJ1135399.1"/>
    <property type="molecule type" value="Genomic_DNA"/>
</dbReference>
<feature type="compositionally biased region" description="Pro residues" evidence="1">
    <location>
        <begin position="31"/>
        <end position="43"/>
    </location>
</feature>
<proteinExistence type="predicted"/>
<dbReference type="AlphaFoldDB" id="A0AAV7Q742"/>
<evidence type="ECO:0000256" key="1">
    <source>
        <dbReference type="SAM" id="MobiDB-lite"/>
    </source>
</evidence>